<dbReference type="GO" id="GO:0005829">
    <property type="term" value="C:cytosol"/>
    <property type="evidence" value="ECO:0007669"/>
    <property type="project" value="TreeGrafter"/>
</dbReference>
<dbReference type="Gene3D" id="3.40.50.1000">
    <property type="entry name" value="HAD superfamily/HAD-like"/>
    <property type="match status" value="1"/>
</dbReference>
<dbReference type="CDD" id="cd07516">
    <property type="entry name" value="HAD_Pase"/>
    <property type="match status" value="1"/>
</dbReference>
<organism evidence="1 2">
    <name type="scientific">Paenibacillus aquistagni</name>
    <dbReference type="NCBI Taxonomy" id="1852522"/>
    <lineage>
        <taxon>Bacteria</taxon>
        <taxon>Bacillati</taxon>
        <taxon>Bacillota</taxon>
        <taxon>Bacilli</taxon>
        <taxon>Bacillales</taxon>
        <taxon>Paenibacillaceae</taxon>
        <taxon>Paenibacillus</taxon>
    </lineage>
</organism>
<dbReference type="GO" id="GO:0016791">
    <property type="term" value="F:phosphatase activity"/>
    <property type="evidence" value="ECO:0007669"/>
    <property type="project" value="TreeGrafter"/>
</dbReference>
<dbReference type="Gene3D" id="3.30.1240.10">
    <property type="match status" value="1"/>
</dbReference>
<dbReference type="InterPro" id="IPR036412">
    <property type="entry name" value="HAD-like_sf"/>
</dbReference>
<accession>A0A1X7LTK1</accession>
<dbReference type="PANTHER" id="PTHR10000">
    <property type="entry name" value="PHOSPHOSERINE PHOSPHATASE"/>
    <property type="match status" value="1"/>
</dbReference>
<dbReference type="InterPro" id="IPR023214">
    <property type="entry name" value="HAD_sf"/>
</dbReference>
<evidence type="ECO:0000313" key="1">
    <source>
        <dbReference type="EMBL" id="SMG56990.1"/>
    </source>
</evidence>
<dbReference type="OrthoDB" id="9781413at2"/>
<evidence type="ECO:0008006" key="3">
    <source>
        <dbReference type="Google" id="ProtNLM"/>
    </source>
</evidence>
<gene>
    <name evidence="1" type="ORF">SAMN06295960_4310</name>
</gene>
<dbReference type="SUPFAM" id="SSF56784">
    <property type="entry name" value="HAD-like"/>
    <property type="match status" value="1"/>
</dbReference>
<dbReference type="GO" id="GO:0000287">
    <property type="term" value="F:magnesium ion binding"/>
    <property type="evidence" value="ECO:0007669"/>
    <property type="project" value="TreeGrafter"/>
</dbReference>
<dbReference type="SFLD" id="SFLDS00003">
    <property type="entry name" value="Haloacid_Dehalogenase"/>
    <property type="match status" value="1"/>
</dbReference>
<protein>
    <recommendedName>
        <fullName evidence="3">Phosphoglycolate phosphatase</fullName>
    </recommendedName>
</protein>
<proteinExistence type="predicted"/>
<dbReference type="EMBL" id="FXAZ01000007">
    <property type="protein sequence ID" value="SMG56990.1"/>
    <property type="molecule type" value="Genomic_DNA"/>
</dbReference>
<name>A0A1X7LTK1_9BACL</name>
<reference evidence="1 2" key="1">
    <citation type="submission" date="2017-04" db="EMBL/GenBank/DDBJ databases">
        <authorList>
            <person name="Afonso C.L."/>
            <person name="Miller P.J."/>
            <person name="Scott M.A."/>
            <person name="Spackman E."/>
            <person name="Goraichik I."/>
            <person name="Dimitrov K.M."/>
            <person name="Suarez D.L."/>
            <person name="Swayne D.E."/>
        </authorList>
    </citation>
    <scope>NUCLEOTIDE SEQUENCE [LARGE SCALE GENOMIC DNA]</scope>
    <source>
        <strain evidence="1 2">11</strain>
    </source>
</reference>
<keyword evidence="2" id="KW-1185">Reference proteome</keyword>
<dbReference type="Pfam" id="PF08282">
    <property type="entry name" value="Hydrolase_3"/>
    <property type="match status" value="1"/>
</dbReference>
<dbReference type="RefSeq" id="WP_085497883.1">
    <property type="nucleotide sequence ID" value="NZ_FXAZ01000007.1"/>
</dbReference>
<dbReference type="PANTHER" id="PTHR10000:SF55">
    <property type="entry name" value="5-AMINO-6-(5-PHOSPHO-D-RIBITYLAMINO)URACIL PHOSPHATASE YCSE"/>
    <property type="match status" value="1"/>
</dbReference>
<dbReference type="SFLD" id="SFLDG01140">
    <property type="entry name" value="C2.B:_Phosphomannomutase_and_P"/>
    <property type="match status" value="1"/>
</dbReference>
<dbReference type="NCBIfam" id="TIGR01484">
    <property type="entry name" value="HAD-SF-IIB"/>
    <property type="match status" value="1"/>
</dbReference>
<dbReference type="STRING" id="1852522.SAMN06295960_4310"/>
<sequence>MSQYALLELDMDGTLLDDEQRVSDENKRAIEEAMRAGVTVILSTGRGFVNAVPYAEELGLTGPMVTVNGGEVWKNPNELHLRHLLERSKVQQMYEVSQKYDTWFWAYSIQGIYNKEKWTAVIEKEDWLKFGYYNEDDEVRGKIMDELHQIGGLELTNSSPYNIEINPLGIHKATGVQSVCELLGLSMDQVVSIGDSLNDLAVIQQSGLGAAMGNAQDAVKEAADVVVATNNEHGVAELIYKYML</sequence>
<dbReference type="PRINTS" id="PR00119">
    <property type="entry name" value="CATATPASE"/>
</dbReference>
<dbReference type="AlphaFoldDB" id="A0A1X7LTK1"/>
<evidence type="ECO:0000313" key="2">
    <source>
        <dbReference type="Proteomes" id="UP000193834"/>
    </source>
</evidence>
<dbReference type="InterPro" id="IPR006379">
    <property type="entry name" value="HAD-SF_hydro_IIB"/>
</dbReference>
<dbReference type="Proteomes" id="UP000193834">
    <property type="component" value="Unassembled WGS sequence"/>
</dbReference>